<dbReference type="EMBL" id="VISQ01000001">
    <property type="protein sequence ID" value="TVZ71567.1"/>
    <property type="molecule type" value="Genomic_DNA"/>
</dbReference>
<keyword evidence="4" id="KW-0804">Transcription</keyword>
<evidence type="ECO:0000256" key="1">
    <source>
        <dbReference type="ARBA" id="ARBA00009437"/>
    </source>
</evidence>
<evidence type="ECO:0000256" key="4">
    <source>
        <dbReference type="ARBA" id="ARBA00023163"/>
    </source>
</evidence>
<dbReference type="InterPro" id="IPR036388">
    <property type="entry name" value="WH-like_DNA-bd_sf"/>
</dbReference>
<evidence type="ECO:0000313" key="6">
    <source>
        <dbReference type="EMBL" id="TVZ71567.1"/>
    </source>
</evidence>
<dbReference type="InterPro" id="IPR005119">
    <property type="entry name" value="LysR_subst-bd"/>
</dbReference>
<evidence type="ECO:0000256" key="3">
    <source>
        <dbReference type="ARBA" id="ARBA00023125"/>
    </source>
</evidence>
<dbReference type="Pfam" id="PF00126">
    <property type="entry name" value="HTH_1"/>
    <property type="match status" value="1"/>
</dbReference>
<dbReference type="PROSITE" id="PS50931">
    <property type="entry name" value="HTH_LYSR"/>
    <property type="match status" value="1"/>
</dbReference>
<evidence type="ECO:0000256" key="2">
    <source>
        <dbReference type="ARBA" id="ARBA00023015"/>
    </source>
</evidence>
<dbReference type="OrthoDB" id="6971749at2"/>
<comment type="similarity">
    <text evidence="1">Belongs to the LysR transcriptional regulatory family.</text>
</comment>
<dbReference type="InterPro" id="IPR036390">
    <property type="entry name" value="WH_DNA-bd_sf"/>
</dbReference>
<dbReference type="SUPFAM" id="SSF46785">
    <property type="entry name" value="Winged helix' DNA-binding domain"/>
    <property type="match status" value="1"/>
</dbReference>
<dbReference type="GO" id="GO:0000976">
    <property type="term" value="F:transcription cis-regulatory region binding"/>
    <property type="evidence" value="ECO:0007669"/>
    <property type="project" value="TreeGrafter"/>
</dbReference>
<dbReference type="Pfam" id="PF03466">
    <property type="entry name" value="LysR_substrate"/>
    <property type="match status" value="1"/>
</dbReference>
<reference evidence="6" key="1">
    <citation type="submission" date="2019-06" db="EMBL/GenBank/DDBJ databases">
        <authorList>
            <person name="Deangelis K."/>
            <person name="Huntemann M."/>
            <person name="Clum A."/>
            <person name="Pillay M."/>
            <person name="Palaniappan K."/>
            <person name="Varghese N."/>
            <person name="Mikhailova N."/>
            <person name="Stamatis D."/>
            <person name="Reddy T."/>
            <person name="Daum C."/>
            <person name="Shapiro N."/>
            <person name="Ivanova N."/>
            <person name="Kyrpides N."/>
            <person name="Woyke T."/>
        </authorList>
    </citation>
    <scope>NUCLEOTIDE SEQUENCE [LARGE SCALE GENOMIC DNA]</scope>
    <source>
        <strain evidence="6">128R</strain>
    </source>
</reference>
<dbReference type="Gene3D" id="3.40.190.10">
    <property type="entry name" value="Periplasmic binding protein-like II"/>
    <property type="match status" value="2"/>
</dbReference>
<dbReference type="PANTHER" id="PTHR30126">
    <property type="entry name" value="HTH-TYPE TRANSCRIPTIONAL REGULATOR"/>
    <property type="match status" value="1"/>
</dbReference>
<feature type="domain" description="HTH lysR-type" evidence="5">
    <location>
        <begin position="7"/>
        <end position="64"/>
    </location>
</feature>
<keyword evidence="3" id="KW-0238">DNA-binding</keyword>
<evidence type="ECO:0000259" key="5">
    <source>
        <dbReference type="PROSITE" id="PS50931"/>
    </source>
</evidence>
<dbReference type="InterPro" id="IPR000847">
    <property type="entry name" value="LysR_HTH_N"/>
</dbReference>
<comment type="caution">
    <text evidence="6">The sequence shown here is derived from an EMBL/GenBank/DDBJ whole genome shotgun (WGS) entry which is preliminary data.</text>
</comment>
<dbReference type="SUPFAM" id="SSF53850">
    <property type="entry name" value="Periplasmic binding protein-like II"/>
    <property type="match status" value="1"/>
</dbReference>
<proteinExistence type="inferred from homology"/>
<keyword evidence="2" id="KW-0805">Transcription regulation</keyword>
<dbReference type="Gene3D" id="1.10.10.10">
    <property type="entry name" value="Winged helix-like DNA-binding domain superfamily/Winged helix DNA-binding domain"/>
    <property type="match status" value="1"/>
</dbReference>
<dbReference type="CDD" id="cd05466">
    <property type="entry name" value="PBP2_LTTR_substrate"/>
    <property type="match status" value="1"/>
</dbReference>
<accession>A0A559TAC2</accession>
<name>A0A559TAC2_SERFO</name>
<protein>
    <submittedName>
        <fullName evidence="6">Transcriptional regulator</fullName>
    </submittedName>
</protein>
<organism evidence="6">
    <name type="scientific">Serratia fonticola</name>
    <dbReference type="NCBI Taxonomy" id="47917"/>
    <lineage>
        <taxon>Bacteria</taxon>
        <taxon>Pseudomonadati</taxon>
        <taxon>Pseudomonadota</taxon>
        <taxon>Gammaproteobacteria</taxon>
        <taxon>Enterobacterales</taxon>
        <taxon>Yersiniaceae</taxon>
        <taxon>Serratia</taxon>
    </lineage>
</organism>
<dbReference type="AlphaFoldDB" id="A0A559TAC2"/>
<dbReference type="PRINTS" id="PR00039">
    <property type="entry name" value="HTHLYSR"/>
</dbReference>
<gene>
    <name evidence="6" type="ORF">FHU10_4199</name>
</gene>
<dbReference type="GO" id="GO:0003700">
    <property type="term" value="F:DNA-binding transcription factor activity"/>
    <property type="evidence" value="ECO:0007669"/>
    <property type="project" value="InterPro"/>
</dbReference>
<dbReference type="PANTHER" id="PTHR30126:SF2">
    <property type="entry name" value="HTH-TYPE TRANSCRIPTIONAL REGULATOR YJIE"/>
    <property type="match status" value="1"/>
</dbReference>
<sequence length="315" mass="35134">MQYRHHLEITWLEDCIALADTRHFSKAAAARYVTQPAFSRRIQSLESWVGTPLFERNRRGVHLTKAGEVFCKQIPELIRTLYAIRSLALDASGQNQPDVVFAATHALSFSFFPALLRSHEKIARLGSFRLLSDTLSACERMLVKGEVQFLLCHFHPQLQMALNTEKFISVRLGEDRLLPYSKVLPGSSAPLWNLEQKQPFPYLSFSNDSGLGRILANSAPVNRVTKGMESAFTSDLAATLLAMVNAGDGVAWLPQSLAEPDVVSGKITLATENPNDLGLTVEIRLYRPVTMMAKSVETLWQLFAEECTLSGIERN</sequence>
<reference evidence="6" key="2">
    <citation type="submission" date="2019-08" db="EMBL/GenBank/DDBJ databases">
        <title>Investigation of anaerobic lignin degradation for improved lignocellulosic biofuels.</title>
        <authorList>
            <person name="Deangelis K.PhD."/>
        </authorList>
    </citation>
    <scope>NUCLEOTIDE SEQUENCE [LARGE SCALE GENOMIC DNA]</scope>
    <source>
        <strain evidence="6">128R</strain>
    </source>
</reference>